<keyword evidence="1" id="KW-0732">Signal</keyword>
<dbReference type="PANTHER" id="PTHR39192">
    <property type="entry name" value="IRON UPTAKE SYSTEM COMPONENT EFEO"/>
    <property type="match status" value="1"/>
</dbReference>
<dbReference type="Proteomes" id="UP001596409">
    <property type="component" value="Unassembled WGS sequence"/>
</dbReference>
<dbReference type="Pfam" id="PF13473">
    <property type="entry name" value="Cupredoxin_1"/>
    <property type="match status" value="1"/>
</dbReference>
<sequence length="134" mass="13848">MTSRLPRTVALALLALSPLTLITACAEKTNSGGGAKAGVITVEATDDACKLSRTSAPSGSIAFEITNGGNKITEFYLFNPEGHIVSEVEGITPGISRKMTVKVTKAGKYATACKPGMIGDGIRGEFTVTAKRDG</sequence>
<accession>A0ABW2E7Y1</accession>
<gene>
    <name evidence="3" type="ORF">ACFQMH_31205</name>
</gene>
<protein>
    <submittedName>
        <fullName evidence="3">Cupredoxin domain-containing protein</fullName>
    </submittedName>
</protein>
<organism evidence="3 4">
    <name type="scientific">Streptomyces viridiviolaceus</name>
    <dbReference type="NCBI Taxonomy" id="68282"/>
    <lineage>
        <taxon>Bacteria</taxon>
        <taxon>Bacillati</taxon>
        <taxon>Actinomycetota</taxon>
        <taxon>Actinomycetes</taxon>
        <taxon>Kitasatosporales</taxon>
        <taxon>Streptomycetaceae</taxon>
        <taxon>Streptomyces</taxon>
    </lineage>
</organism>
<evidence type="ECO:0000256" key="1">
    <source>
        <dbReference type="SAM" id="SignalP"/>
    </source>
</evidence>
<proteinExistence type="predicted"/>
<evidence type="ECO:0000313" key="4">
    <source>
        <dbReference type="Proteomes" id="UP001596409"/>
    </source>
</evidence>
<reference evidence="4" key="1">
    <citation type="journal article" date="2019" name="Int. J. Syst. Evol. Microbiol.">
        <title>The Global Catalogue of Microorganisms (GCM) 10K type strain sequencing project: providing services to taxonomists for standard genome sequencing and annotation.</title>
        <authorList>
            <consortium name="The Broad Institute Genomics Platform"/>
            <consortium name="The Broad Institute Genome Sequencing Center for Infectious Disease"/>
            <person name="Wu L."/>
            <person name="Ma J."/>
        </authorList>
    </citation>
    <scope>NUCLEOTIDE SEQUENCE [LARGE SCALE GENOMIC DNA]</scope>
    <source>
        <strain evidence="4">JCM 4855</strain>
    </source>
</reference>
<feature type="domain" description="EfeO-type cupredoxin-like" evidence="2">
    <location>
        <begin position="20"/>
        <end position="128"/>
    </location>
</feature>
<evidence type="ECO:0000313" key="3">
    <source>
        <dbReference type="EMBL" id="MFC7016088.1"/>
    </source>
</evidence>
<name>A0ABW2E7Y1_9ACTN</name>
<evidence type="ECO:0000259" key="2">
    <source>
        <dbReference type="Pfam" id="PF13473"/>
    </source>
</evidence>
<keyword evidence="4" id="KW-1185">Reference proteome</keyword>
<dbReference type="Gene3D" id="2.60.40.420">
    <property type="entry name" value="Cupredoxins - blue copper proteins"/>
    <property type="match status" value="1"/>
</dbReference>
<dbReference type="InterPro" id="IPR050894">
    <property type="entry name" value="EfeM/EfeO_iron_uptake"/>
</dbReference>
<feature type="chain" id="PRO_5047186547" evidence="1">
    <location>
        <begin position="27"/>
        <end position="134"/>
    </location>
</feature>
<dbReference type="EMBL" id="JBHSYM010000073">
    <property type="protein sequence ID" value="MFC7016088.1"/>
    <property type="molecule type" value="Genomic_DNA"/>
</dbReference>
<comment type="caution">
    <text evidence="3">The sequence shown here is derived from an EMBL/GenBank/DDBJ whole genome shotgun (WGS) entry which is preliminary data.</text>
</comment>
<dbReference type="PROSITE" id="PS51257">
    <property type="entry name" value="PROKAR_LIPOPROTEIN"/>
    <property type="match status" value="1"/>
</dbReference>
<dbReference type="SUPFAM" id="SSF49503">
    <property type="entry name" value="Cupredoxins"/>
    <property type="match status" value="1"/>
</dbReference>
<feature type="signal peptide" evidence="1">
    <location>
        <begin position="1"/>
        <end position="26"/>
    </location>
</feature>
<dbReference type="InterPro" id="IPR028096">
    <property type="entry name" value="EfeO_Cupredoxin"/>
</dbReference>
<dbReference type="RefSeq" id="WP_229881555.1">
    <property type="nucleotide sequence ID" value="NZ_BMWA01000030.1"/>
</dbReference>
<dbReference type="InterPro" id="IPR008972">
    <property type="entry name" value="Cupredoxin"/>
</dbReference>
<dbReference type="PANTHER" id="PTHR39192:SF1">
    <property type="entry name" value="IRON UPTAKE SYSTEM COMPONENT EFEO"/>
    <property type="match status" value="1"/>
</dbReference>